<dbReference type="GO" id="GO:0004252">
    <property type="term" value="F:serine-type endopeptidase activity"/>
    <property type="evidence" value="ECO:0007669"/>
    <property type="project" value="InterPro"/>
</dbReference>
<dbReference type="OrthoDB" id="9798386at2"/>
<dbReference type="Pfam" id="PF00082">
    <property type="entry name" value="Peptidase_S8"/>
    <property type="match status" value="1"/>
</dbReference>
<keyword evidence="2" id="KW-0645">Protease</keyword>
<feature type="domain" description="Peptidase S8/S53" evidence="6">
    <location>
        <begin position="119"/>
        <end position="398"/>
    </location>
</feature>
<dbReference type="KEGG" id="hhw:NCTC503_02662"/>
<dbReference type="EMBL" id="LR590481">
    <property type="protein sequence ID" value="VTQ96222.1"/>
    <property type="molecule type" value="Genomic_DNA"/>
</dbReference>
<evidence type="ECO:0000259" key="6">
    <source>
        <dbReference type="Pfam" id="PF00082"/>
    </source>
</evidence>
<dbReference type="RefSeq" id="WP_138211142.1">
    <property type="nucleotide sequence ID" value="NZ_CBCRUQ010000007.1"/>
</dbReference>
<keyword evidence="3 7" id="KW-0378">Hydrolase</keyword>
<protein>
    <submittedName>
        <fullName evidence="7">Subtilase family protein</fullName>
        <ecNumber evidence="7">3.4.21.-</ecNumber>
    </submittedName>
</protein>
<accession>A0A4U9RUS3</accession>
<evidence type="ECO:0000256" key="2">
    <source>
        <dbReference type="ARBA" id="ARBA00022670"/>
    </source>
</evidence>
<dbReference type="SUPFAM" id="SSF52743">
    <property type="entry name" value="Subtilisin-like"/>
    <property type="match status" value="1"/>
</dbReference>
<sequence length="419" mass="47340">MFKIKNKLSSNLKTALEKNIYKNYRVIISCRSLLEKIEKRVLSSKGELLYTLPNLNCICANISKRTIERLSEYPEVKYIDFDSLVFSIPFNHSPISNIEKTKVNNPYTQIDENKYSLNGKDVCIGIIGTGIYPHSDFTKPDNRIVKFLDLTENYTYTYDNCGLGTFIAGIIGGNGYSSKGSIKGVAPRCNFYSIKVFDNTERAFASTILHSIYTLIEESREYNIKLIYLPLETFEFNPFILELFEKTFDYVAEMGLTIIIPTGSNSNKASTICGISSLNNCICIGGLSSINPPILYKYSSSGPYKRKHKPDFLAPCYKKFTTNLNIDYIPEKDNIKLYPHALRYNYAEVSSVALSAAYICGICAMLYEHKSDLTMKDIYSLLKLSATPLELPKESMGNGIVLEQNLTLTKDDKKKHGII</sequence>
<evidence type="ECO:0000313" key="7">
    <source>
        <dbReference type="EMBL" id="VTQ96222.1"/>
    </source>
</evidence>
<dbReference type="PANTHER" id="PTHR43806">
    <property type="entry name" value="PEPTIDASE S8"/>
    <property type="match status" value="1"/>
</dbReference>
<dbReference type="PROSITE" id="PS51892">
    <property type="entry name" value="SUBTILASE"/>
    <property type="match status" value="1"/>
</dbReference>
<keyword evidence="4" id="KW-0720">Serine protease</keyword>
<proteinExistence type="inferred from homology"/>
<evidence type="ECO:0000313" key="8">
    <source>
        <dbReference type="Proteomes" id="UP000308489"/>
    </source>
</evidence>
<dbReference type="InterPro" id="IPR050131">
    <property type="entry name" value="Peptidase_S8_subtilisin-like"/>
</dbReference>
<comment type="similarity">
    <text evidence="1 5">Belongs to the peptidase S8 family.</text>
</comment>
<organism evidence="7 8">
    <name type="scientific">Hathewaya histolytica</name>
    <name type="common">Clostridium histolyticum</name>
    <dbReference type="NCBI Taxonomy" id="1498"/>
    <lineage>
        <taxon>Bacteria</taxon>
        <taxon>Bacillati</taxon>
        <taxon>Bacillota</taxon>
        <taxon>Clostridia</taxon>
        <taxon>Eubacteriales</taxon>
        <taxon>Clostridiaceae</taxon>
        <taxon>Hathewaya</taxon>
    </lineage>
</organism>
<evidence type="ECO:0000256" key="5">
    <source>
        <dbReference type="PROSITE-ProRule" id="PRU01240"/>
    </source>
</evidence>
<dbReference type="AlphaFoldDB" id="A0A4U9RUS3"/>
<dbReference type="PANTHER" id="PTHR43806:SF11">
    <property type="entry name" value="CEREVISIN-RELATED"/>
    <property type="match status" value="1"/>
</dbReference>
<dbReference type="Gene3D" id="3.40.50.200">
    <property type="entry name" value="Peptidase S8/S53 domain"/>
    <property type="match status" value="1"/>
</dbReference>
<dbReference type="InterPro" id="IPR036852">
    <property type="entry name" value="Peptidase_S8/S53_dom_sf"/>
</dbReference>
<evidence type="ECO:0000256" key="4">
    <source>
        <dbReference type="ARBA" id="ARBA00022825"/>
    </source>
</evidence>
<comment type="caution">
    <text evidence="5">Lacks conserved residue(s) required for the propagation of feature annotation.</text>
</comment>
<evidence type="ECO:0000256" key="1">
    <source>
        <dbReference type="ARBA" id="ARBA00011073"/>
    </source>
</evidence>
<dbReference type="GO" id="GO:0006508">
    <property type="term" value="P:proteolysis"/>
    <property type="evidence" value="ECO:0007669"/>
    <property type="project" value="UniProtKB-KW"/>
</dbReference>
<dbReference type="EC" id="3.4.21.-" evidence="7"/>
<name>A0A4U9RUS3_HATHI</name>
<gene>
    <name evidence="7" type="primary">aprX</name>
    <name evidence="7" type="ORF">NCTC503_02662</name>
</gene>
<dbReference type="InterPro" id="IPR000209">
    <property type="entry name" value="Peptidase_S8/S53_dom"/>
</dbReference>
<reference evidence="7 8" key="1">
    <citation type="submission" date="2019-05" db="EMBL/GenBank/DDBJ databases">
        <authorList>
            <consortium name="Pathogen Informatics"/>
        </authorList>
    </citation>
    <scope>NUCLEOTIDE SEQUENCE [LARGE SCALE GENOMIC DNA]</scope>
    <source>
        <strain evidence="7 8">NCTC503</strain>
    </source>
</reference>
<dbReference type="Proteomes" id="UP000308489">
    <property type="component" value="Chromosome 1"/>
</dbReference>
<evidence type="ECO:0000256" key="3">
    <source>
        <dbReference type="ARBA" id="ARBA00022801"/>
    </source>
</evidence>
<keyword evidence="8" id="KW-1185">Reference proteome</keyword>